<evidence type="ECO:0000256" key="2">
    <source>
        <dbReference type="ARBA" id="ARBA00022691"/>
    </source>
</evidence>
<reference evidence="7" key="1">
    <citation type="submission" date="2023-07" db="EMBL/GenBank/DDBJ databases">
        <title>Murine gut Bacillus species.</title>
        <authorList>
            <person name="Gutman E."/>
            <person name="Hashuel R."/>
            <person name="Litvak Y."/>
        </authorList>
    </citation>
    <scope>NUCLEOTIDE SEQUENCE</scope>
    <source>
        <strain evidence="7">RU293</strain>
    </source>
</reference>
<evidence type="ECO:0000259" key="6">
    <source>
        <dbReference type="PROSITE" id="PS51918"/>
    </source>
</evidence>
<accession>A0AA90P2N6</accession>
<dbReference type="SFLD" id="SFLDS00029">
    <property type="entry name" value="Radical_SAM"/>
    <property type="match status" value="1"/>
</dbReference>
<protein>
    <submittedName>
        <fullName evidence="7">Radical SAM protein</fullName>
    </submittedName>
</protein>
<dbReference type="PANTHER" id="PTHR43409">
    <property type="entry name" value="ANAEROBIC MAGNESIUM-PROTOPORPHYRIN IX MONOMETHYL ESTER CYCLASE-RELATED"/>
    <property type="match status" value="1"/>
</dbReference>
<keyword evidence="3" id="KW-0479">Metal-binding</keyword>
<evidence type="ECO:0000256" key="1">
    <source>
        <dbReference type="ARBA" id="ARBA00001966"/>
    </source>
</evidence>
<proteinExistence type="predicted"/>
<evidence type="ECO:0000256" key="3">
    <source>
        <dbReference type="ARBA" id="ARBA00022723"/>
    </source>
</evidence>
<evidence type="ECO:0000313" key="8">
    <source>
        <dbReference type="Proteomes" id="UP001178275"/>
    </source>
</evidence>
<dbReference type="InterPro" id="IPR006638">
    <property type="entry name" value="Elp3/MiaA/NifB-like_rSAM"/>
</dbReference>
<dbReference type="PROSITE" id="PS51918">
    <property type="entry name" value="RADICAL_SAM"/>
    <property type="match status" value="1"/>
</dbReference>
<dbReference type="Proteomes" id="UP001178275">
    <property type="component" value="Unassembled WGS sequence"/>
</dbReference>
<dbReference type="GO" id="GO:0051536">
    <property type="term" value="F:iron-sulfur cluster binding"/>
    <property type="evidence" value="ECO:0007669"/>
    <property type="project" value="UniProtKB-KW"/>
</dbReference>
<dbReference type="Pfam" id="PF04055">
    <property type="entry name" value="Radical_SAM"/>
    <property type="match status" value="1"/>
</dbReference>
<dbReference type="RefSeq" id="WP_305159631.1">
    <property type="nucleotide sequence ID" value="NZ_JAUUTW010000006.1"/>
</dbReference>
<comment type="cofactor">
    <cofactor evidence="1">
        <name>[4Fe-4S] cluster</name>
        <dbReference type="ChEBI" id="CHEBI:49883"/>
    </cofactor>
</comment>
<dbReference type="GO" id="GO:0003824">
    <property type="term" value="F:catalytic activity"/>
    <property type="evidence" value="ECO:0007669"/>
    <property type="project" value="InterPro"/>
</dbReference>
<dbReference type="EMBL" id="JAUUTW010000006">
    <property type="protein sequence ID" value="MDP1451111.1"/>
    <property type="molecule type" value="Genomic_DNA"/>
</dbReference>
<evidence type="ECO:0000256" key="5">
    <source>
        <dbReference type="ARBA" id="ARBA00023014"/>
    </source>
</evidence>
<dbReference type="InterPro" id="IPR007197">
    <property type="entry name" value="rSAM"/>
</dbReference>
<name>A0AA90P2N6_9BACI</name>
<evidence type="ECO:0000256" key="4">
    <source>
        <dbReference type="ARBA" id="ARBA00023004"/>
    </source>
</evidence>
<dbReference type="GO" id="GO:0046872">
    <property type="term" value="F:metal ion binding"/>
    <property type="evidence" value="ECO:0007669"/>
    <property type="project" value="UniProtKB-KW"/>
</dbReference>
<keyword evidence="2" id="KW-0949">S-adenosyl-L-methionine</keyword>
<dbReference type="SMART" id="SM00729">
    <property type="entry name" value="Elp3"/>
    <property type="match status" value="1"/>
</dbReference>
<evidence type="ECO:0000313" key="7">
    <source>
        <dbReference type="EMBL" id="MDP1451111.1"/>
    </source>
</evidence>
<dbReference type="Gene3D" id="3.80.30.20">
    <property type="entry name" value="tm_1862 like domain"/>
    <property type="match status" value="1"/>
</dbReference>
<keyword evidence="5" id="KW-0411">Iron-sulfur</keyword>
<feature type="domain" description="Radical SAM core" evidence="6">
    <location>
        <begin position="289"/>
        <end position="518"/>
    </location>
</feature>
<dbReference type="SUPFAM" id="SSF102114">
    <property type="entry name" value="Radical SAM enzymes"/>
    <property type="match status" value="1"/>
</dbReference>
<organism evidence="7 8">
    <name type="scientific">Peribacillus frigoritolerans</name>
    <dbReference type="NCBI Taxonomy" id="450367"/>
    <lineage>
        <taxon>Bacteria</taxon>
        <taxon>Bacillati</taxon>
        <taxon>Bacillota</taxon>
        <taxon>Bacilli</taxon>
        <taxon>Bacillales</taxon>
        <taxon>Bacillaceae</taxon>
        <taxon>Peribacillus</taxon>
    </lineage>
</organism>
<dbReference type="InterPro" id="IPR023404">
    <property type="entry name" value="rSAM_horseshoe"/>
</dbReference>
<gene>
    <name evidence="7" type="ORF">Q8G36_08530</name>
</gene>
<dbReference type="InterPro" id="IPR058240">
    <property type="entry name" value="rSAM_sf"/>
</dbReference>
<comment type="caution">
    <text evidence="7">The sequence shown here is derived from an EMBL/GenBank/DDBJ whole genome shotgun (WGS) entry which is preliminary data.</text>
</comment>
<dbReference type="SFLD" id="SFLDG01082">
    <property type="entry name" value="B12-binding_domain_containing"/>
    <property type="match status" value="1"/>
</dbReference>
<dbReference type="AlphaFoldDB" id="A0AA90P2N6"/>
<keyword evidence="4" id="KW-0408">Iron</keyword>
<dbReference type="InterPro" id="IPR051198">
    <property type="entry name" value="BchE-like"/>
</dbReference>
<sequence>MENSDAMIVFPPLTEARLFPYLSLPMITSFLRNKGMSVSQIDLNIELCHTLFSEDCLAEYVSINENGNKDLKLIYKVEMAKYLFKEQKQLYNNVFIEKRSPDSLKYDVRLVRQGIELLLVNSFLKLEITSLEEILELVRDFSWKKSDMPTKVLYENIKEKILNDKPKIFALSIAYYSQILPSLLICKWIRELSPTTHIILGGQQIMIRQSSFFSLNGLNQFVDSLGISAGEETLFMLDRYLKNDCEIGKVPDIVWLNENNVENIPSKSAYRITDALPPDFSDLPYKNYLDEEVHMSLITCVGCYWGRCTFCSYGNRSRKEKSYQQKTARQVANECEDIINNYGVNRINFIDENTNLRLVVNAVKILKSRGYEIKFSTRNRLENVLLDAGFCFELSNLGCILMSVGYETNSQRILDSLDKGVQSSNYQQIIDNLHNANITLRMSIIGGLPGETEDEIKRSEEFLLKNQDKIGIDVMQMLVLEPGTYIYENTNNPDIHIQSSKNLRGNKLLNYGMGRMGATFQYADGKTFEEKLDRFLQLHKNVNPQKNDELPPDKYKTEGQDITSNTLLINPWTKIIQLDKTYIMDFVWQRIFLVPESLEVFGNTLIISKADDKKYLEYFVEKGVINLK</sequence>